<dbReference type="Pfam" id="PF13279">
    <property type="entry name" value="4HBT_2"/>
    <property type="match status" value="1"/>
</dbReference>
<dbReference type="SUPFAM" id="SSF54637">
    <property type="entry name" value="Thioesterase/thiol ester dehydrase-isomerase"/>
    <property type="match status" value="1"/>
</dbReference>
<name>A0A243RD57_9ACTN</name>
<dbReference type="RefSeq" id="WP_086576787.1">
    <property type="nucleotide sequence ID" value="NZ_NGFP01000168.1"/>
</dbReference>
<sequence>MTGNPPNGPFSIRLDVRVYELDPQLHLTGAAYVQYADHSRFACLQAAGVSVEDLIGSGLGPVNLDTRIRYHREIRGGDQVEVSCGWEWAEGKTYRVHHVLRHLDGTVAAEIDHVSGLLDLTARRLVPDPAREWRTRASRPDLLGFHAEDLRDTP</sequence>
<dbReference type="GO" id="GO:0047617">
    <property type="term" value="F:fatty acyl-CoA hydrolase activity"/>
    <property type="evidence" value="ECO:0007669"/>
    <property type="project" value="TreeGrafter"/>
</dbReference>
<dbReference type="AlphaFoldDB" id="A0A243RD57"/>
<dbReference type="InterPro" id="IPR050563">
    <property type="entry name" value="4-hydroxybenzoyl-CoA_TE"/>
</dbReference>
<reference evidence="1 2" key="1">
    <citation type="submission" date="2017-05" db="EMBL/GenBank/DDBJ databases">
        <title>Biotechnological potential of actinobacteria isolated from South African environments.</title>
        <authorList>
            <person name="Le Roes-Hill M."/>
            <person name="Prins A."/>
            <person name="Durrell K.A."/>
        </authorList>
    </citation>
    <scope>NUCLEOTIDE SEQUENCE [LARGE SCALE GENOMIC DNA]</scope>
    <source>
        <strain evidence="1">M26</strain>
    </source>
</reference>
<keyword evidence="2" id="KW-1185">Reference proteome</keyword>
<dbReference type="InterPro" id="IPR029069">
    <property type="entry name" value="HotDog_dom_sf"/>
</dbReference>
<comment type="caution">
    <text evidence="1">The sequence shown here is derived from an EMBL/GenBank/DDBJ whole genome shotgun (WGS) entry which is preliminary data.</text>
</comment>
<dbReference type="CDD" id="cd00586">
    <property type="entry name" value="4HBT"/>
    <property type="match status" value="1"/>
</dbReference>
<dbReference type="Proteomes" id="UP000194761">
    <property type="component" value="Unassembled WGS sequence"/>
</dbReference>
<organism evidence="1 2">
    <name type="scientific">Streptosporangium minutum</name>
    <dbReference type="NCBI Taxonomy" id="569862"/>
    <lineage>
        <taxon>Bacteria</taxon>
        <taxon>Bacillati</taxon>
        <taxon>Actinomycetota</taxon>
        <taxon>Actinomycetes</taxon>
        <taxon>Streptosporangiales</taxon>
        <taxon>Streptosporangiaceae</taxon>
        <taxon>Streptosporangium</taxon>
    </lineage>
</organism>
<proteinExistence type="predicted"/>
<evidence type="ECO:0000313" key="1">
    <source>
        <dbReference type="EMBL" id="OUC92594.1"/>
    </source>
</evidence>
<dbReference type="Gene3D" id="3.10.129.10">
    <property type="entry name" value="Hotdog Thioesterase"/>
    <property type="match status" value="1"/>
</dbReference>
<evidence type="ECO:0000313" key="2">
    <source>
        <dbReference type="Proteomes" id="UP000194761"/>
    </source>
</evidence>
<accession>A0A243RD57</accession>
<dbReference type="PANTHER" id="PTHR31793">
    <property type="entry name" value="4-HYDROXYBENZOYL-COA THIOESTERASE FAMILY MEMBER"/>
    <property type="match status" value="1"/>
</dbReference>
<dbReference type="EMBL" id="NGFP01000168">
    <property type="protein sequence ID" value="OUC92594.1"/>
    <property type="molecule type" value="Genomic_DNA"/>
</dbReference>
<gene>
    <name evidence="1" type="ORF">CA984_29505</name>
</gene>
<protein>
    <submittedName>
        <fullName evidence="1">Thioesterase</fullName>
    </submittedName>
</protein>
<dbReference type="PANTHER" id="PTHR31793:SF24">
    <property type="entry name" value="LONG-CHAIN ACYL-COA THIOESTERASE FADM"/>
    <property type="match status" value="1"/>
</dbReference>